<dbReference type="InterPro" id="IPR022190">
    <property type="entry name" value="DUF3716"/>
</dbReference>
<evidence type="ECO:0000259" key="2">
    <source>
        <dbReference type="PROSITE" id="PS00028"/>
    </source>
</evidence>
<feature type="compositionally biased region" description="Low complexity" evidence="1">
    <location>
        <begin position="212"/>
        <end position="226"/>
    </location>
</feature>
<name>A0AAJ0GWD4_9PEZI</name>
<feature type="domain" description="C2H2-type" evidence="2">
    <location>
        <begin position="619"/>
        <end position="642"/>
    </location>
</feature>
<dbReference type="InterPro" id="IPR013087">
    <property type="entry name" value="Znf_C2H2_type"/>
</dbReference>
<dbReference type="AlphaFoldDB" id="A0AAJ0GWD4"/>
<evidence type="ECO:0000313" key="3">
    <source>
        <dbReference type="EMBL" id="KAK3307314.1"/>
    </source>
</evidence>
<gene>
    <name evidence="3" type="ORF">B0T15DRAFT_529880</name>
</gene>
<evidence type="ECO:0000256" key="1">
    <source>
        <dbReference type="SAM" id="MobiDB-lite"/>
    </source>
</evidence>
<dbReference type="Pfam" id="PF12511">
    <property type="entry name" value="DUF3716"/>
    <property type="match status" value="2"/>
</dbReference>
<organism evidence="3 4">
    <name type="scientific">Chaetomium strumarium</name>
    <dbReference type="NCBI Taxonomy" id="1170767"/>
    <lineage>
        <taxon>Eukaryota</taxon>
        <taxon>Fungi</taxon>
        <taxon>Dikarya</taxon>
        <taxon>Ascomycota</taxon>
        <taxon>Pezizomycotina</taxon>
        <taxon>Sordariomycetes</taxon>
        <taxon>Sordariomycetidae</taxon>
        <taxon>Sordariales</taxon>
        <taxon>Chaetomiaceae</taxon>
        <taxon>Chaetomium</taxon>
    </lineage>
</organism>
<reference evidence="3" key="2">
    <citation type="submission" date="2023-06" db="EMBL/GenBank/DDBJ databases">
        <authorList>
            <consortium name="Lawrence Berkeley National Laboratory"/>
            <person name="Mondo S.J."/>
            <person name="Hensen N."/>
            <person name="Bonometti L."/>
            <person name="Westerberg I."/>
            <person name="Brannstrom I.O."/>
            <person name="Guillou S."/>
            <person name="Cros-Aarteil S."/>
            <person name="Calhoun S."/>
            <person name="Haridas S."/>
            <person name="Kuo A."/>
            <person name="Pangilinan J."/>
            <person name="Riley R."/>
            <person name="Labutti K."/>
            <person name="Andreopoulos B."/>
            <person name="Lipzen A."/>
            <person name="Chen C."/>
            <person name="Yanf M."/>
            <person name="Daum C."/>
            <person name="Ng V."/>
            <person name="Clum A."/>
            <person name="Steindorff A."/>
            <person name="Ohm R."/>
            <person name="Martin F."/>
            <person name="Silar P."/>
            <person name="Natvig D."/>
            <person name="Lalanne C."/>
            <person name="Gautier V."/>
            <person name="Ament-Velasquez S.L."/>
            <person name="Kruys A."/>
            <person name="Hutchinson M.I."/>
            <person name="Powell A.J."/>
            <person name="Barry K."/>
            <person name="Miller A.N."/>
            <person name="Grigoriev I.V."/>
            <person name="Debuchy R."/>
            <person name="Gladieux P."/>
            <person name="Thoren M.H."/>
            <person name="Johannesson H."/>
        </authorList>
    </citation>
    <scope>NUCLEOTIDE SEQUENCE</scope>
    <source>
        <strain evidence="3">CBS 333.67</strain>
    </source>
</reference>
<feature type="region of interest" description="Disordered" evidence="1">
    <location>
        <begin position="117"/>
        <end position="137"/>
    </location>
</feature>
<feature type="compositionally biased region" description="Basic and acidic residues" evidence="1">
    <location>
        <begin position="556"/>
        <end position="569"/>
    </location>
</feature>
<feature type="region of interest" description="Disordered" evidence="1">
    <location>
        <begin position="544"/>
        <end position="569"/>
    </location>
</feature>
<dbReference type="PROSITE" id="PS00028">
    <property type="entry name" value="ZINC_FINGER_C2H2_1"/>
    <property type="match status" value="1"/>
</dbReference>
<sequence>MADSDAQASWAWASQPTPSQPLPANEAEAPNNKAQSTSPALALHLPRSNTTINTTSLLSTTPIPPAAIVEAVQTAEKLGATTASVAPRQDETTTQKPVFKMKRTGLASLPQLLTGHDASLSRSLTPTTPQDSPLEPEPAKVVSDILAPQAQASPTPAMDITPLDGTRKTKYANDEERRKATSLALKQRWASGRMDHVHKNRIDTMRRKQEAGVSIGSPGISKPSGPMGAPRHSENGTAGLHALATLAGPTTAPIHHARKRSMVLEELARLLEDKPGSTTPAPTSNHEPGGAEGRPRRSSESDIEMVETSPSLDLLQPGDAGYSDSDSEFVEEDLSSPPSSGGESEADVIITGTSTTQSGQGSGNQVEVHGNAAELWNYLQPFLTRHKGARIPTNGWVPQLITLPKIRDLDWNTSWIDTHPYLDSLPRDISAIIIQATGDPAPQPCTRCASGAGLFRSCIMISAKASREPLGHVFSCANCFYHWGQTRCSLKDWGKRRADHILSGGPGEPNRRSGRTGPPPGVLRQELGLVDNHQRLRARHDALEVPETSGQSVESSKVEETEKIEKPESVVETGIKEAEPGRLYTMWPDENGRLGHVYGALLPTGYQLDDTIPGRPWICPVRTCRKVFALRIMLGYHFERAHYANTLNDNGDGTFTVKGVYHQRRTGIGRGGKILIKAPPVVVSKDPADGSSPMTKPQLPSYLAHTQSTPLYAEEKEVETDTETTPEVGDPAALWAYIQPYVTVSRDPTRSSVIRHLLELPRRRDVQFTGNKVFADAETRDLAALIIHITGDEVSRKCRKCRGNYGVFRGCVILPESAPSEVKERYPCCANCVYQGHKLECSLLNRQDRVLSQKKTDALPVNGRIPQVEEVEADRPEPAMLGQATTGHNKDISARTTGGRTRPDNRLSLPSILSSGQTAPSSLISQGNFQAPDGLLEMEDWEVAPGRIRETSAAGPETIAFSKPYLSTSLAVPVCDDVAFRIDTISPGSDLSFAPDPNKTLLCSVAVGKVRVKVGTEAEFVVGPHGMFKIKAGTACNVSNGLYLDAVLHTTVLTGYT</sequence>
<proteinExistence type="predicted"/>
<feature type="compositionally biased region" description="Low complexity" evidence="1">
    <location>
        <begin position="1"/>
        <end position="15"/>
    </location>
</feature>
<feature type="region of interest" description="Disordered" evidence="1">
    <location>
        <begin position="880"/>
        <end position="905"/>
    </location>
</feature>
<dbReference type="GeneID" id="87887967"/>
<keyword evidence="4" id="KW-1185">Reference proteome</keyword>
<feature type="compositionally biased region" description="Low complexity" evidence="1">
    <location>
        <begin position="23"/>
        <end position="32"/>
    </location>
</feature>
<dbReference type="Proteomes" id="UP001273166">
    <property type="component" value="Unassembled WGS sequence"/>
</dbReference>
<dbReference type="RefSeq" id="XP_062723094.1">
    <property type="nucleotide sequence ID" value="XM_062869138.1"/>
</dbReference>
<accession>A0AAJ0GWD4</accession>
<feature type="region of interest" description="Disordered" evidence="1">
    <location>
        <begin position="499"/>
        <end position="522"/>
    </location>
</feature>
<feature type="region of interest" description="Disordered" evidence="1">
    <location>
        <begin position="208"/>
        <end position="236"/>
    </location>
</feature>
<feature type="region of interest" description="Disordered" evidence="1">
    <location>
        <begin position="273"/>
        <end position="346"/>
    </location>
</feature>
<feature type="compositionally biased region" description="Acidic residues" evidence="1">
    <location>
        <begin position="325"/>
        <end position="334"/>
    </location>
</feature>
<feature type="compositionally biased region" description="Polar residues" evidence="1">
    <location>
        <begin position="120"/>
        <end position="131"/>
    </location>
</feature>
<feature type="compositionally biased region" description="Polar residues" evidence="1">
    <location>
        <begin position="276"/>
        <end position="286"/>
    </location>
</feature>
<dbReference type="EMBL" id="JAUDZG010000003">
    <property type="protein sequence ID" value="KAK3307314.1"/>
    <property type="molecule type" value="Genomic_DNA"/>
</dbReference>
<reference evidence="3" key="1">
    <citation type="journal article" date="2023" name="Mol. Phylogenet. Evol.">
        <title>Genome-scale phylogeny and comparative genomics of the fungal order Sordariales.</title>
        <authorList>
            <person name="Hensen N."/>
            <person name="Bonometti L."/>
            <person name="Westerberg I."/>
            <person name="Brannstrom I.O."/>
            <person name="Guillou S."/>
            <person name="Cros-Aarteil S."/>
            <person name="Calhoun S."/>
            <person name="Haridas S."/>
            <person name="Kuo A."/>
            <person name="Mondo S."/>
            <person name="Pangilinan J."/>
            <person name="Riley R."/>
            <person name="LaButti K."/>
            <person name="Andreopoulos B."/>
            <person name="Lipzen A."/>
            <person name="Chen C."/>
            <person name="Yan M."/>
            <person name="Daum C."/>
            <person name="Ng V."/>
            <person name="Clum A."/>
            <person name="Steindorff A."/>
            <person name="Ohm R.A."/>
            <person name="Martin F."/>
            <person name="Silar P."/>
            <person name="Natvig D.O."/>
            <person name="Lalanne C."/>
            <person name="Gautier V."/>
            <person name="Ament-Velasquez S.L."/>
            <person name="Kruys A."/>
            <person name="Hutchinson M.I."/>
            <person name="Powell A.J."/>
            <person name="Barry K."/>
            <person name="Miller A.N."/>
            <person name="Grigoriev I.V."/>
            <person name="Debuchy R."/>
            <person name="Gladieux P."/>
            <person name="Hiltunen Thoren M."/>
            <person name="Johannesson H."/>
        </authorList>
    </citation>
    <scope>NUCLEOTIDE SEQUENCE</scope>
    <source>
        <strain evidence="3">CBS 333.67</strain>
    </source>
</reference>
<comment type="caution">
    <text evidence="3">The sequence shown here is derived from an EMBL/GenBank/DDBJ whole genome shotgun (WGS) entry which is preliminary data.</text>
</comment>
<protein>
    <recommendedName>
        <fullName evidence="2">C2H2-type domain-containing protein</fullName>
    </recommendedName>
</protein>
<feature type="region of interest" description="Disordered" evidence="1">
    <location>
        <begin position="1"/>
        <end position="48"/>
    </location>
</feature>
<evidence type="ECO:0000313" key="4">
    <source>
        <dbReference type="Proteomes" id="UP001273166"/>
    </source>
</evidence>